<dbReference type="EMBL" id="JBBKAJ010000022">
    <property type="protein sequence ID" value="MEJ8638083.1"/>
    <property type="molecule type" value="Genomic_DNA"/>
</dbReference>
<accession>A0ACC6Q3E3</accession>
<comment type="caution">
    <text evidence="1">The sequence shown here is derived from an EMBL/GenBank/DDBJ whole genome shotgun (WGS) entry which is preliminary data.</text>
</comment>
<evidence type="ECO:0000313" key="1">
    <source>
        <dbReference type="EMBL" id="MEJ8638083.1"/>
    </source>
</evidence>
<gene>
    <name evidence="1" type="ORF">WKI67_32495</name>
</gene>
<protein>
    <submittedName>
        <fullName evidence="1">Uncharacterized protein</fullName>
    </submittedName>
</protein>
<reference evidence="1" key="1">
    <citation type="submission" date="2024-03" db="EMBL/GenBank/DDBJ databases">
        <title>Novel Streptomyces species of biotechnological and ecological value are a feature of Machair soil.</title>
        <authorList>
            <person name="Prole J.R."/>
            <person name="Goodfellow M."/>
            <person name="Allenby N."/>
            <person name="Ward A.C."/>
        </authorList>
    </citation>
    <scope>NUCLEOTIDE SEQUENCE</scope>
    <source>
        <strain evidence="1">MS2.AVA.5</strain>
    </source>
</reference>
<keyword evidence="2" id="KW-1185">Reference proteome</keyword>
<proteinExistence type="predicted"/>
<sequence>MYYDDFGADFGLSGLAETLSSRTNLRLDDPVVLALAAKAAEEDEDDQLGRDVRLLLDSSLPDRTIHAVWLAAARRCFDPVELGSDVRAWLRRISDVCPPRVRERDPIEAMVLDAERPVAAEEELRATVAAEIDRAAAGLEKAVAVTGIVAALHQVVAQVDADLGLRMLLRAAKAYSVPIGMEQYDRLMTIGERLAYPAAAVYEDLNVSWAPIDSSRRDFELGRFGLPILAAVFQGPGWPYVGTVRENIENVTTADSGYVPGSYASVLLEDVQRLLHSTLPDDAVTALWRAASGRWNNTDAFDADGRTWLRQIAEVCREHLENVDPAYTPVVSPARTELAQTVLAEVRQMVPNLTDRTEESGAATLRHAVAALPEVVVAVDPDLGFRLFLQIIGACEITITEGTRTRYKSIAHQLGYGDDHIDERLPPSQA</sequence>
<dbReference type="Proteomes" id="UP001377168">
    <property type="component" value="Unassembled WGS sequence"/>
</dbReference>
<name>A0ACC6Q3E3_9ACTN</name>
<organism evidence="1 2">
    <name type="scientific">Streptomyces achmelvichensis</name>
    <dbReference type="NCBI Taxonomy" id="3134111"/>
    <lineage>
        <taxon>Bacteria</taxon>
        <taxon>Bacillati</taxon>
        <taxon>Actinomycetota</taxon>
        <taxon>Actinomycetes</taxon>
        <taxon>Kitasatosporales</taxon>
        <taxon>Streptomycetaceae</taxon>
        <taxon>Streptomyces</taxon>
    </lineage>
</organism>
<evidence type="ECO:0000313" key="2">
    <source>
        <dbReference type="Proteomes" id="UP001377168"/>
    </source>
</evidence>